<dbReference type="FunFam" id="1.20.1540.10:FF:000004">
    <property type="entry name" value="Transmembrane protein 115"/>
    <property type="match status" value="1"/>
</dbReference>
<keyword evidence="3 6" id="KW-1133">Transmembrane helix</keyword>
<evidence type="ECO:0000256" key="1">
    <source>
        <dbReference type="ARBA" id="ARBA00004141"/>
    </source>
</evidence>
<dbReference type="GO" id="GO:0016020">
    <property type="term" value="C:membrane"/>
    <property type="evidence" value="ECO:0007669"/>
    <property type="project" value="UniProtKB-SubCell"/>
</dbReference>
<dbReference type="PANTHER" id="PTHR13377">
    <property type="entry name" value="PLACENTAL PROTEIN 6"/>
    <property type="match status" value="1"/>
</dbReference>
<keyword evidence="2 6" id="KW-0812">Transmembrane</keyword>
<reference evidence="7" key="1">
    <citation type="submission" date="2021-01" db="EMBL/GenBank/DDBJ databases">
        <authorList>
            <person name="Corre E."/>
            <person name="Pelletier E."/>
            <person name="Niang G."/>
            <person name="Scheremetjew M."/>
            <person name="Finn R."/>
            <person name="Kale V."/>
            <person name="Holt S."/>
            <person name="Cochrane G."/>
            <person name="Meng A."/>
            <person name="Brown T."/>
            <person name="Cohen L."/>
        </authorList>
    </citation>
    <scope>NUCLEOTIDE SEQUENCE</scope>
    <source>
        <strain evidence="7">CCMP1897</strain>
    </source>
</reference>
<proteinExistence type="predicted"/>
<evidence type="ECO:0000313" key="7">
    <source>
        <dbReference type="EMBL" id="CAE0606535.1"/>
    </source>
</evidence>
<evidence type="ECO:0000256" key="2">
    <source>
        <dbReference type="ARBA" id="ARBA00022692"/>
    </source>
</evidence>
<dbReference type="Gene3D" id="1.20.1540.10">
    <property type="entry name" value="Rhomboid-like"/>
    <property type="match status" value="1"/>
</dbReference>
<evidence type="ECO:0000256" key="4">
    <source>
        <dbReference type="ARBA" id="ARBA00023136"/>
    </source>
</evidence>
<feature type="region of interest" description="Disordered" evidence="5">
    <location>
        <begin position="308"/>
        <end position="327"/>
    </location>
</feature>
<evidence type="ECO:0000256" key="3">
    <source>
        <dbReference type="ARBA" id="ARBA00022989"/>
    </source>
</evidence>
<dbReference type="AlphaFoldDB" id="A0A7S3XDG2"/>
<name>A0A7S3XDG2_9CHLO</name>
<protein>
    <submittedName>
        <fullName evidence="7">Uncharacterized protein</fullName>
    </submittedName>
</protein>
<dbReference type="EMBL" id="HBIS01000422">
    <property type="protein sequence ID" value="CAE0606535.1"/>
    <property type="molecule type" value="Transcribed_RNA"/>
</dbReference>
<organism evidence="7">
    <name type="scientific">Picocystis salinarum</name>
    <dbReference type="NCBI Taxonomy" id="88271"/>
    <lineage>
        <taxon>Eukaryota</taxon>
        <taxon>Viridiplantae</taxon>
        <taxon>Chlorophyta</taxon>
        <taxon>Picocystophyceae</taxon>
        <taxon>Picocystales</taxon>
        <taxon>Picocystaceae</taxon>
        <taxon>Picocystis</taxon>
    </lineage>
</organism>
<feature type="transmembrane region" description="Helical" evidence="6">
    <location>
        <begin position="176"/>
        <end position="191"/>
    </location>
</feature>
<gene>
    <name evidence="7" type="ORF">PSAL00342_LOCUS351</name>
</gene>
<feature type="region of interest" description="Disordered" evidence="5">
    <location>
        <begin position="268"/>
        <end position="287"/>
    </location>
</feature>
<evidence type="ECO:0000256" key="5">
    <source>
        <dbReference type="SAM" id="MobiDB-lite"/>
    </source>
</evidence>
<dbReference type="SMART" id="SM01160">
    <property type="entry name" value="DUF1751"/>
    <property type="match status" value="1"/>
</dbReference>
<dbReference type="GO" id="GO:0005794">
    <property type="term" value="C:Golgi apparatus"/>
    <property type="evidence" value="ECO:0007669"/>
    <property type="project" value="TreeGrafter"/>
</dbReference>
<feature type="transmembrane region" description="Helical" evidence="6">
    <location>
        <begin position="77"/>
        <end position="96"/>
    </location>
</feature>
<accession>A0A7S3XDG2</accession>
<sequence length="327" mass="35400">MVAASSDVATGIDGNGNGSSHATSYRFTKLSKIVCGVLALGCAAGYASPEVANYVALVPGKTLPYVWNVFTCSYFEQRVVSLLASCISLLVLGSVLEPAWGSKEFLKFLFLVNLSVGCCAFVACLITYFALYKEQMLYGKLSGFQGCIAALVVGVKQVMPDQEIVFLKYITIKVKHFPLLLVTAAVAGNILGLPMDILLFVAFGTFNSWVYLRFLQTHPQSRLQGDPSEHFSFAGFFPEFMQSTIEIVTVPLSKLFRLNRRNTQNMYALGGQPLPGSAPVDASRRRERGAKALEERLAYAGGVVDTQADAEQSIENGGGEEQAADNV</sequence>
<dbReference type="GO" id="GO:0006890">
    <property type="term" value="P:retrograde vesicle-mediated transport, Golgi to endoplasmic reticulum"/>
    <property type="evidence" value="ECO:0007669"/>
    <property type="project" value="InterPro"/>
</dbReference>
<dbReference type="PANTHER" id="PTHR13377:SF3">
    <property type="entry name" value="TRANSMEMBRANE PROTEIN 115"/>
    <property type="match status" value="1"/>
</dbReference>
<evidence type="ECO:0000256" key="6">
    <source>
        <dbReference type="SAM" id="Phobius"/>
    </source>
</evidence>
<dbReference type="SUPFAM" id="SSF144091">
    <property type="entry name" value="Rhomboid-like"/>
    <property type="match status" value="1"/>
</dbReference>
<comment type="subcellular location">
    <subcellularLocation>
        <location evidence="1">Membrane</location>
        <topology evidence="1">Multi-pass membrane protein</topology>
    </subcellularLocation>
</comment>
<feature type="transmembrane region" description="Helical" evidence="6">
    <location>
        <begin position="108"/>
        <end position="131"/>
    </location>
</feature>
<dbReference type="InterPro" id="IPR035952">
    <property type="entry name" value="Rhomboid-like_sf"/>
</dbReference>
<dbReference type="Pfam" id="PF08551">
    <property type="entry name" value="DUF1751"/>
    <property type="match status" value="1"/>
</dbReference>
<dbReference type="InterPro" id="IPR013861">
    <property type="entry name" value="TMEM115/Pdh1/Rbl19"/>
</dbReference>
<keyword evidence="4 6" id="KW-0472">Membrane</keyword>